<evidence type="ECO:0000313" key="2">
    <source>
        <dbReference type="Proteomes" id="UP000053989"/>
    </source>
</evidence>
<dbReference type="STRING" id="1036808.A0A0C2ZFD6"/>
<dbReference type="EMBL" id="KN822062">
    <property type="protein sequence ID" value="KIM60418.1"/>
    <property type="molecule type" value="Genomic_DNA"/>
</dbReference>
<dbReference type="AlphaFoldDB" id="A0A0C2ZFD6"/>
<protein>
    <recommendedName>
        <fullName evidence="3">MULE transposase domain-containing protein</fullName>
    </recommendedName>
</protein>
<sequence>MPTPGFNNNPSGINGYGMKNCLKSHLHKLNKQFNIPSSRKPPPEDIATQAILEKVAEDINQENSVNTITACLSMEGMPLPCDFVHSVLVCHAPNGLNAHFPGVKGVPCSALVAIGPNHQHHADGFEKLNVQALQMGGIKDQWSSFLLHLVVIPNNHLAATIGHVYLDYVEKYQVMPTTFVMDKGTETGLMYSNQEALCTVFAPDIDVHEYPPYLFLRSVHNMPIEGLWHWFTKTHGVNLKLLIQSGQKDGIYHVNKDLHK</sequence>
<dbReference type="InParanoid" id="A0A0C2ZFD6"/>
<reference evidence="2" key="2">
    <citation type="submission" date="2015-01" db="EMBL/GenBank/DDBJ databases">
        <title>Evolutionary Origins and Diversification of the Mycorrhizal Mutualists.</title>
        <authorList>
            <consortium name="DOE Joint Genome Institute"/>
            <consortium name="Mycorrhizal Genomics Consortium"/>
            <person name="Kohler A."/>
            <person name="Kuo A."/>
            <person name="Nagy L.G."/>
            <person name="Floudas D."/>
            <person name="Copeland A."/>
            <person name="Barry K.W."/>
            <person name="Cichocki N."/>
            <person name="Veneault-Fourrey C."/>
            <person name="LaButti K."/>
            <person name="Lindquist E.A."/>
            <person name="Lipzen A."/>
            <person name="Lundell T."/>
            <person name="Morin E."/>
            <person name="Murat C."/>
            <person name="Riley R."/>
            <person name="Ohm R."/>
            <person name="Sun H."/>
            <person name="Tunlid A."/>
            <person name="Henrissat B."/>
            <person name="Grigoriev I.V."/>
            <person name="Hibbett D.S."/>
            <person name="Martin F."/>
        </authorList>
    </citation>
    <scope>NUCLEOTIDE SEQUENCE [LARGE SCALE GENOMIC DNA]</scope>
    <source>
        <strain evidence="2">Foug A</strain>
    </source>
</reference>
<gene>
    <name evidence="1" type="ORF">SCLCIDRAFT_16346</name>
</gene>
<proteinExistence type="predicted"/>
<dbReference type="Proteomes" id="UP000053989">
    <property type="component" value="Unassembled WGS sequence"/>
</dbReference>
<name>A0A0C2ZFD6_9AGAM</name>
<dbReference type="PANTHER" id="PTHR46177">
    <property type="entry name" value="INTEGRASE CATALYTIC DOMAIN-CONTAINING PROTEIN"/>
    <property type="match status" value="1"/>
</dbReference>
<dbReference type="OrthoDB" id="6017046at2759"/>
<dbReference type="HOGENOM" id="CLU_039761_0_0_1"/>
<evidence type="ECO:0008006" key="3">
    <source>
        <dbReference type="Google" id="ProtNLM"/>
    </source>
</evidence>
<reference evidence="1 2" key="1">
    <citation type="submission" date="2014-04" db="EMBL/GenBank/DDBJ databases">
        <authorList>
            <consortium name="DOE Joint Genome Institute"/>
            <person name="Kuo A."/>
            <person name="Kohler A."/>
            <person name="Nagy L.G."/>
            <person name="Floudas D."/>
            <person name="Copeland A."/>
            <person name="Barry K.W."/>
            <person name="Cichocki N."/>
            <person name="Veneault-Fourrey C."/>
            <person name="LaButti K."/>
            <person name="Lindquist E.A."/>
            <person name="Lipzen A."/>
            <person name="Lundell T."/>
            <person name="Morin E."/>
            <person name="Murat C."/>
            <person name="Sun H."/>
            <person name="Tunlid A."/>
            <person name="Henrissat B."/>
            <person name="Grigoriev I.V."/>
            <person name="Hibbett D.S."/>
            <person name="Martin F."/>
            <person name="Nordberg H.P."/>
            <person name="Cantor M.N."/>
            <person name="Hua S.X."/>
        </authorList>
    </citation>
    <scope>NUCLEOTIDE SEQUENCE [LARGE SCALE GENOMIC DNA]</scope>
    <source>
        <strain evidence="1 2">Foug A</strain>
    </source>
</reference>
<evidence type="ECO:0000313" key="1">
    <source>
        <dbReference type="EMBL" id="KIM60418.1"/>
    </source>
</evidence>
<accession>A0A0C2ZFD6</accession>
<organism evidence="1 2">
    <name type="scientific">Scleroderma citrinum Foug A</name>
    <dbReference type="NCBI Taxonomy" id="1036808"/>
    <lineage>
        <taxon>Eukaryota</taxon>
        <taxon>Fungi</taxon>
        <taxon>Dikarya</taxon>
        <taxon>Basidiomycota</taxon>
        <taxon>Agaricomycotina</taxon>
        <taxon>Agaricomycetes</taxon>
        <taxon>Agaricomycetidae</taxon>
        <taxon>Boletales</taxon>
        <taxon>Sclerodermatineae</taxon>
        <taxon>Sclerodermataceae</taxon>
        <taxon>Scleroderma</taxon>
    </lineage>
</organism>
<keyword evidence="2" id="KW-1185">Reference proteome</keyword>
<dbReference type="PANTHER" id="PTHR46177:SF1">
    <property type="entry name" value="INTEGRASE CATALYTIC DOMAIN-CONTAINING PROTEIN"/>
    <property type="match status" value="1"/>
</dbReference>